<organism evidence="1 3">
    <name type="scientific">Clostridium septicum</name>
    <dbReference type="NCBI Taxonomy" id="1504"/>
    <lineage>
        <taxon>Bacteria</taxon>
        <taxon>Bacillati</taxon>
        <taxon>Bacillota</taxon>
        <taxon>Clostridia</taxon>
        <taxon>Eubacteriales</taxon>
        <taxon>Clostridiaceae</taxon>
        <taxon>Clostridium</taxon>
    </lineage>
</organism>
<evidence type="ECO:0000313" key="1">
    <source>
        <dbReference type="EMBL" id="AYE35693.1"/>
    </source>
</evidence>
<accession>A0A9N7JN68</accession>
<protein>
    <recommendedName>
        <fullName evidence="5">DUF3168 domain-containing protein</fullName>
    </recommendedName>
</protein>
<dbReference type="AlphaFoldDB" id="A0A9N7JN68"/>
<evidence type="ECO:0008006" key="5">
    <source>
        <dbReference type="Google" id="ProtNLM"/>
    </source>
</evidence>
<evidence type="ECO:0000313" key="3">
    <source>
        <dbReference type="Proteomes" id="UP000280586"/>
    </source>
</evidence>
<gene>
    <name evidence="1" type="ORF">CP523_15335</name>
    <name evidence="2" type="ORF">NH397_07810</name>
</gene>
<evidence type="ECO:0000313" key="2">
    <source>
        <dbReference type="EMBL" id="USS02308.1"/>
    </source>
</evidence>
<dbReference type="EMBL" id="CP023671">
    <property type="protein sequence ID" value="AYE35693.1"/>
    <property type="molecule type" value="Genomic_DNA"/>
</dbReference>
<dbReference type="Proteomes" id="UP001055437">
    <property type="component" value="Chromosome"/>
</dbReference>
<dbReference type="OrthoDB" id="2454603at2"/>
<dbReference type="GeneID" id="303562063"/>
<dbReference type="RefSeq" id="WP_066678782.1">
    <property type="nucleotide sequence ID" value="NZ_CABMIZ010000051.1"/>
</dbReference>
<sequence length="118" mass="13870">MINVKDQVYKSIKDICINVSDSYPSEWAKLPAIQYIEEDNKVYEYTDGREDKSYVRYKIDIWHNRSTSQYALAVDKNISKLGLQRTMCQDVSDPSGLKHKVMRYEGVIDNETEFVYKD</sequence>
<reference evidence="2" key="2">
    <citation type="submission" date="2022-06" db="EMBL/GenBank/DDBJ databases">
        <authorList>
            <person name="Holder M.E."/>
            <person name="Ajami N.J."/>
            <person name="Petrosino J.F."/>
        </authorList>
    </citation>
    <scope>NUCLEOTIDE SEQUENCE</scope>
    <source>
        <strain evidence="2">RMA 8861</strain>
    </source>
</reference>
<dbReference type="KEGG" id="csep:CP523_15335"/>
<dbReference type="EMBL" id="CP099799">
    <property type="protein sequence ID" value="USS02308.1"/>
    <property type="molecule type" value="Genomic_DNA"/>
</dbReference>
<dbReference type="Proteomes" id="UP000280586">
    <property type="component" value="Chromosome"/>
</dbReference>
<reference evidence="1 3" key="1">
    <citation type="submission" date="2017-09" db="EMBL/GenBank/DDBJ databases">
        <authorList>
            <person name="Thomas P."/>
            <person name="Seyboldt C."/>
        </authorList>
    </citation>
    <scope>NUCLEOTIDE SEQUENCE [LARGE SCALE GENOMIC DNA]</scope>
    <source>
        <strain evidence="1 3">DSM 7534</strain>
    </source>
</reference>
<proteinExistence type="predicted"/>
<evidence type="ECO:0000313" key="4">
    <source>
        <dbReference type="Proteomes" id="UP001055437"/>
    </source>
</evidence>
<name>A0A9N7JN68_CLOSE</name>
<keyword evidence="4" id="KW-1185">Reference proteome</keyword>